<gene>
    <name evidence="2" type="ORF">MettiDRAFT_2356</name>
</gene>
<protein>
    <submittedName>
        <fullName evidence="2">Uncharacterized protein</fullName>
    </submittedName>
</protein>
<dbReference type="EMBL" id="AZAJ01000001">
    <property type="protein sequence ID" value="ETA68869.1"/>
    <property type="molecule type" value="Genomic_DNA"/>
</dbReference>
<sequence length="46" mass="5320">MTEKPEDSRPFYTPANPGRGFTDAEWENAKKILDEHRKELLAISDD</sequence>
<dbReference type="RefSeq" id="WP_023846003.1">
    <property type="nucleotide sequence ID" value="NZ_AZAJ01000001.1"/>
</dbReference>
<proteinExistence type="predicted"/>
<feature type="region of interest" description="Disordered" evidence="1">
    <location>
        <begin position="1"/>
        <end position="23"/>
    </location>
</feature>
<evidence type="ECO:0000313" key="3">
    <source>
        <dbReference type="Proteomes" id="UP000019483"/>
    </source>
</evidence>
<dbReference type="Proteomes" id="UP000019483">
    <property type="component" value="Unassembled WGS sequence"/>
</dbReference>
<dbReference type="AlphaFoldDB" id="W9DQL2"/>
<comment type="caution">
    <text evidence="2">The sequence shown here is derived from an EMBL/GenBank/DDBJ whole genome shotgun (WGS) entry which is preliminary data.</text>
</comment>
<evidence type="ECO:0000256" key="1">
    <source>
        <dbReference type="SAM" id="MobiDB-lite"/>
    </source>
</evidence>
<dbReference type="STRING" id="1090322.MettiDRAFT_2356"/>
<evidence type="ECO:0000313" key="2">
    <source>
        <dbReference type="EMBL" id="ETA68869.1"/>
    </source>
</evidence>
<organism evidence="2 3">
    <name type="scientific">Methanolobus tindarius DSM 2278</name>
    <dbReference type="NCBI Taxonomy" id="1090322"/>
    <lineage>
        <taxon>Archaea</taxon>
        <taxon>Methanobacteriati</taxon>
        <taxon>Methanobacteriota</taxon>
        <taxon>Stenosarchaea group</taxon>
        <taxon>Methanomicrobia</taxon>
        <taxon>Methanosarcinales</taxon>
        <taxon>Methanosarcinaceae</taxon>
        <taxon>Methanolobus</taxon>
    </lineage>
</organism>
<reference evidence="2 3" key="1">
    <citation type="submission" date="2013-08" db="EMBL/GenBank/DDBJ databases">
        <authorList>
            <consortium name="DOE Joint Genome Institute"/>
            <person name="Eisen J."/>
            <person name="Huntemann M."/>
            <person name="Han J."/>
            <person name="Chen A."/>
            <person name="Kyrpides N."/>
            <person name="Mavromatis K."/>
            <person name="Markowitz V."/>
            <person name="Palaniappan K."/>
            <person name="Ivanova N."/>
            <person name="Schaumberg A."/>
            <person name="Pati A."/>
            <person name="Liolios K."/>
            <person name="Nordberg H.P."/>
            <person name="Cantor M.N."/>
            <person name="Hua S.X."/>
            <person name="Woyke T."/>
        </authorList>
    </citation>
    <scope>NUCLEOTIDE SEQUENCE [LARGE SCALE GENOMIC DNA]</scope>
    <source>
        <strain evidence="2 3">DSM 2278</strain>
    </source>
</reference>
<keyword evidence="3" id="KW-1185">Reference proteome</keyword>
<accession>W9DQL2</accession>
<name>W9DQL2_METTI</name>